<evidence type="ECO:0000313" key="3">
    <source>
        <dbReference type="EMBL" id="CAJ0952640.1"/>
    </source>
</evidence>
<dbReference type="InterPro" id="IPR002298">
    <property type="entry name" value="DNA_polymerase_A"/>
</dbReference>
<accession>A0ABN9LZI2</accession>
<dbReference type="Gene3D" id="1.20.1060.10">
    <property type="entry name" value="Taq DNA Polymerase, Chain T, domain 4"/>
    <property type="match status" value="1"/>
</dbReference>
<dbReference type="Proteomes" id="UP001176940">
    <property type="component" value="Unassembled WGS sequence"/>
</dbReference>
<feature type="compositionally biased region" description="Polar residues" evidence="1">
    <location>
        <begin position="100"/>
        <end position="110"/>
    </location>
</feature>
<dbReference type="InterPro" id="IPR043502">
    <property type="entry name" value="DNA/RNA_pol_sf"/>
</dbReference>
<proteinExistence type="predicted"/>
<dbReference type="Pfam" id="PF00476">
    <property type="entry name" value="DNA_pol_A"/>
    <property type="match status" value="1"/>
</dbReference>
<protein>
    <recommendedName>
        <fullName evidence="2">DNA-directed DNA polymerase family A palm domain-containing protein</fullName>
    </recommendedName>
</protein>
<feature type="domain" description="DNA-directed DNA polymerase family A palm" evidence="2">
    <location>
        <begin position="437"/>
        <end position="580"/>
    </location>
</feature>
<dbReference type="SUPFAM" id="SSF56672">
    <property type="entry name" value="DNA/RNA polymerases"/>
    <property type="match status" value="1"/>
</dbReference>
<evidence type="ECO:0000256" key="1">
    <source>
        <dbReference type="SAM" id="MobiDB-lite"/>
    </source>
</evidence>
<dbReference type="SUPFAM" id="SSF53098">
    <property type="entry name" value="Ribonuclease H-like"/>
    <property type="match status" value="1"/>
</dbReference>
<dbReference type="PANTHER" id="PTHR10133:SF62">
    <property type="entry name" value="DNA POLYMERASE THETA"/>
    <property type="match status" value="1"/>
</dbReference>
<keyword evidence="4" id="KW-1185">Reference proteome</keyword>
<dbReference type="Gene3D" id="3.30.420.10">
    <property type="entry name" value="Ribonuclease H-like superfamily/Ribonuclease H"/>
    <property type="match status" value="1"/>
</dbReference>
<dbReference type="InterPro" id="IPR012337">
    <property type="entry name" value="RNaseH-like_sf"/>
</dbReference>
<evidence type="ECO:0000259" key="2">
    <source>
        <dbReference type="Pfam" id="PF00476"/>
    </source>
</evidence>
<organism evidence="3 4">
    <name type="scientific">Ranitomeya imitator</name>
    <name type="common">mimic poison frog</name>
    <dbReference type="NCBI Taxonomy" id="111125"/>
    <lineage>
        <taxon>Eukaryota</taxon>
        <taxon>Metazoa</taxon>
        <taxon>Chordata</taxon>
        <taxon>Craniata</taxon>
        <taxon>Vertebrata</taxon>
        <taxon>Euteleostomi</taxon>
        <taxon>Amphibia</taxon>
        <taxon>Batrachia</taxon>
        <taxon>Anura</taxon>
        <taxon>Neobatrachia</taxon>
        <taxon>Hyloidea</taxon>
        <taxon>Dendrobatidae</taxon>
        <taxon>Dendrobatinae</taxon>
        <taxon>Ranitomeya</taxon>
    </lineage>
</organism>
<dbReference type="PANTHER" id="PTHR10133">
    <property type="entry name" value="DNA POLYMERASE I"/>
    <property type="match status" value="1"/>
</dbReference>
<dbReference type="InterPro" id="IPR036397">
    <property type="entry name" value="RNaseH_sf"/>
</dbReference>
<reference evidence="3" key="1">
    <citation type="submission" date="2023-07" db="EMBL/GenBank/DDBJ databases">
        <authorList>
            <person name="Stuckert A."/>
        </authorList>
    </citation>
    <scope>NUCLEOTIDE SEQUENCE</scope>
</reference>
<gene>
    <name evidence="3" type="ORF">RIMI_LOCUS13958555</name>
</gene>
<comment type="caution">
    <text evidence="3">The sequence shown here is derived from an EMBL/GenBank/DDBJ whole genome shotgun (WGS) entry which is preliminary data.</text>
</comment>
<name>A0ABN9LZI2_9NEOB</name>
<feature type="compositionally biased region" description="Basic and acidic residues" evidence="1">
    <location>
        <begin position="111"/>
        <end position="124"/>
    </location>
</feature>
<feature type="region of interest" description="Disordered" evidence="1">
    <location>
        <begin position="98"/>
        <end position="133"/>
    </location>
</feature>
<sequence length="585" mass="64413">MVEVLDHVEQLPKLETKFLTTAVEKGDDVETVKIGSEWGDLSFSLTQGMEDILDQWPNVTTNVRSDPKQNTRTCRERPQCPDTDGVLLTSVANPCYSDVSHLNSTPNTALDTDRQPNSRPESRLELVPPTPPSACTSRVIGMSSIRSGIKRPRLDSLGSLSFLSQDVDDLFGSRADGVEVAGDNRDASVIAQDFSLQLSQDSSSPLPPCSSQGFSIIDVASDLALFQTFLQEWRSQTSFSLSLACERRSRAASSRSASVGGLRKVLPSPRQEQAKEDDGLSIPGWDDMLLVGLAVCWGGKDAYYLSLQRQQDGSDMSSSLAPPPLDQNLSVSQRLLSLQSTLQQMHRPEVIMYNFIEQYKVLVMSCGASITGHFQDPKVACWLLDPSSKERTLHNMAANFLPQELPPAGRGVFSGVEMPTHYCLALLELNGIGFSTEECETQKHIMQAKLNEIEAQTYQLAGHSFSLTSPDDVAQVLFIELKLPPNGDLKGPGNKKTLGYTRRPALNGNRVRLGKQFSTTKDVLEKLKPLHPLPGLILEWKRITNAMTKVVYPLQREKSFCQGLGMERIYPVSQTHTATGTDEVS</sequence>
<dbReference type="InterPro" id="IPR001098">
    <property type="entry name" value="DNA-dir_DNA_pol_A_palm_dom"/>
</dbReference>
<dbReference type="EMBL" id="CAUEEQ010035258">
    <property type="protein sequence ID" value="CAJ0952640.1"/>
    <property type="molecule type" value="Genomic_DNA"/>
</dbReference>
<evidence type="ECO:0000313" key="4">
    <source>
        <dbReference type="Proteomes" id="UP001176940"/>
    </source>
</evidence>